<dbReference type="RefSeq" id="XP_064849676.1">
    <property type="nucleotide sequence ID" value="XM_064993604.1"/>
</dbReference>
<keyword evidence="7" id="KW-0833">Ubl conjugation pathway</keyword>
<accession>A0AAV5QD27</accession>
<evidence type="ECO:0000256" key="1">
    <source>
        <dbReference type="ARBA" id="ARBA00001798"/>
    </source>
</evidence>
<dbReference type="InterPro" id="IPR031127">
    <property type="entry name" value="E3_UB_ligase_RBR"/>
</dbReference>
<keyword evidence="3" id="KW-0808">Transferase</keyword>
<evidence type="ECO:0000256" key="5">
    <source>
        <dbReference type="ARBA" id="ARBA00022737"/>
    </source>
</evidence>
<dbReference type="SMART" id="SM00647">
    <property type="entry name" value="IBR"/>
    <property type="match status" value="1"/>
</dbReference>
<evidence type="ECO:0000256" key="3">
    <source>
        <dbReference type="ARBA" id="ARBA00022679"/>
    </source>
</evidence>
<evidence type="ECO:0000256" key="7">
    <source>
        <dbReference type="ARBA" id="ARBA00022786"/>
    </source>
</evidence>
<evidence type="ECO:0000256" key="6">
    <source>
        <dbReference type="ARBA" id="ARBA00022771"/>
    </source>
</evidence>
<organism evidence="10 11">
    <name type="scientific">Saccharomycopsis crataegensis</name>
    <dbReference type="NCBI Taxonomy" id="43959"/>
    <lineage>
        <taxon>Eukaryota</taxon>
        <taxon>Fungi</taxon>
        <taxon>Dikarya</taxon>
        <taxon>Ascomycota</taxon>
        <taxon>Saccharomycotina</taxon>
        <taxon>Saccharomycetes</taxon>
        <taxon>Saccharomycopsidaceae</taxon>
        <taxon>Saccharomycopsis</taxon>
    </lineage>
</organism>
<evidence type="ECO:0000256" key="8">
    <source>
        <dbReference type="ARBA" id="ARBA00022833"/>
    </source>
</evidence>
<dbReference type="PROSITE" id="PS00518">
    <property type="entry name" value="ZF_RING_1"/>
    <property type="match status" value="1"/>
</dbReference>
<comment type="catalytic activity">
    <reaction evidence="1">
        <text>[E2 ubiquitin-conjugating enzyme]-S-ubiquitinyl-L-cysteine + [acceptor protein]-L-lysine = [E2 ubiquitin-conjugating enzyme]-L-cysteine + [acceptor protein]-N(6)-ubiquitinyl-L-lysine.</text>
        <dbReference type="EC" id="2.3.2.31"/>
    </reaction>
</comment>
<evidence type="ECO:0000313" key="11">
    <source>
        <dbReference type="Proteomes" id="UP001360560"/>
    </source>
</evidence>
<dbReference type="Gene3D" id="1.20.120.1750">
    <property type="match status" value="1"/>
</dbReference>
<dbReference type="PANTHER" id="PTHR11685">
    <property type="entry name" value="RBR FAMILY RING FINGER AND IBR DOMAIN-CONTAINING"/>
    <property type="match status" value="1"/>
</dbReference>
<evidence type="ECO:0000313" key="10">
    <source>
        <dbReference type="EMBL" id="GMM32676.1"/>
    </source>
</evidence>
<evidence type="ECO:0000256" key="2">
    <source>
        <dbReference type="ARBA" id="ARBA00012251"/>
    </source>
</evidence>
<keyword evidence="5" id="KW-0677">Repeat</keyword>
<dbReference type="SUPFAM" id="SSF57850">
    <property type="entry name" value="RING/U-box"/>
    <property type="match status" value="1"/>
</dbReference>
<keyword evidence="8" id="KW-0862">Zinc</keyword>
<proteinExistence type="predicted"/>
<dbReference type="InterPro" id="IPR002867">
    <property type="entry name" value="IBR_dom"/>
</dbReference>
<name>A0AAV5QD27_9ASCO</name>
<sequence>MHYPVPCEVAKMWLQRPELLATTSWIKLNTKACPLCKISIEKNEGCNHMTCRSCQHQFCWVCMGPWKVHGTSYYECNNSSNFHVKPGKYNNKEAKERPTQYVHSFEVRQASINALCIIHERIFDEIELLQTTKKIKWGEGQALKKSISQFINVESTLRWSYK</sequence>
<keyword evidence="4" id="KW-0479">Metal-binding</keyword>
<gene>
    <name evidence="10" type="ORF">DASC09_000010</name>
</gene>
<dbReference type="InterPro" id="IPR044066">
    <property type="entry name" value="TRIAD_supradom"/>
</dbReference>
<dbReference type="GeneID" id="90070655"/>
<dbReference type="GO" id="GO:0008270">
    <property type="term" value="F:zinc ion binding"/>
    <property type="evidence" value="ECO:0007669"/>
    <property type="project" value="UniProtKB-KW"/>
</dbReference>
<evidence type="ECO:0000256" key="4">
    <source>
        <dbReference type="ARBA" id="ARBA00022723"/>
    </source>
</evidence>
<dbReference type="EMBL" id="BTFZ01000001">
    <property type="protein sequence ID" value="GMM32676.1"/>
    <property type="molecule type" value="Genomic_DNA"/>
</dbReference>
<feature type="domain" description="RING-type" evidence="9">
    <location>
        <begin position="1"/>
        <end position="80"/>
    </location>
</feature>
<protein>
    <recommendedName>
        <fullName evidence="2">RBR-type E3 ubiquitin transferase</fullName>
        <ecNumber evidence="2">2.3.2.31</ecNumber>
    </recommendedName>
</protein>
<dbReference type="Proteomes" id="UP001360560">
    <property type="component" value="Unassembled WGS sequence"/>
</dbReference>
<dbReference type="EC" id="2.3.2.31" evidence="2"/>
<comment type="caution">
    <text evidence="10">The sequence shown here is derived from an EMBL/GenBank/DDBJ whole genome shotgun (WGS) entry which is preliminary data.</text>
</comment>
<dbReference type="AlphaFoldDB" id="A0AAV5QD27"/>
<dbReference type="GO" id="GO:0061630">
    <property type="term" value="F:ubiquitin protein ligase activity"/>
    <property type="evidence" value="ECO:0007669"/>
    <property type="project" value="UniProtKB-EC"/>
</dbReference>
<dbReference type="Pfam" id="PF22191">
    <property type="entry name" value="IBR_1"/>
    <property type="match status" value="1"/>
</dbReference>
<dbReference type="GO" id="GO:0016567">
    <property type="term" value="P:protein ubiquitination"/>
    <property type="evidence" value="ECO:0007669"/>
    <property type="project" value="InterPro"/>
</dbReference>
<keyword evidence="11" id="KW-1185">Reference proteome</keyword>
<evidence type="ECO:0000259" key="9">
    <source>
        <dbReference type="PROSITE" id="PS51873"/>
    </source>
</evidence>
<reference evidence="10 11" key="1">
    <citation type="journal article" date="2023" name="Elife">
        <title>Identification of key yeast species and microbe-microbe interactions impacting larval growth of Drosophila in the wild.</title>
        <authorList>
            <person name="Mure A."/>
            <person name="Sugiura Y."/>
            <person name="Maeda R."/>
            <person name="Honda K."/>
            <person name="Sakurai N."/>
            <person name="Takahashi Y."/>
            <person name="Watada M."/>
            <person name="Katoh T."/>
            <person name="Gotoh A."/>
            <person name="Gotoh Y."/>
            <person name="Taniguchi I."/>
            <person name="Nakamura K."/>
            <person name="Hayashi T."/>
            <person name="Katayama T."/>
            <person name="Uemura T."/>
            <person name="Hattori Y."/>
        </authorList>
    </citation>
    <scope>NUCLEOTIDE SEQUENCE [LARGE SCALE GENOMIC DNA]</scope>
    <source>
        <strain evidence="10 11">SC-9</strain>
    </source>
</reference>
<dbReference type="InterPro" id="IPR017907">
    <property type="entry name" value="Znf_RING_CS"/>
</dbReference>
<dbReference type="PROSITE" id="PS51873">
    <property type="entry name" value="TRIAD"/>
    <property type="match status" value="1"/>
</dbReference>
<keyword evidence="6" id="KW-0863">Zinc-finger</keyword>